<dbReference type="EMBL" id="JAHZST010000016">
    <property type="protein sequence ID" value="MBW8185690.1"/>
    <property type="molecule type" value="Genomic_DNA"/>
</dbReference>
<dbReference type="InterPro" id="IPR014030">
    <property type="entry name" value="Ketoacyl_synth_N"/>
</dbReference>
<protein>
    <submittedName>
        <fullName evidence="2">Beta-ketoacyl synthase chain length factor</fullName>
    </submittedName>
</protein>
<accession>A0ABS7E7S8</accession>
<feature type="domain" description="Beta-ketoacyl synthase-like N-terminal" evidence="1">
    <location>
        <begin position="23"/>
        <end position="237"/>
    </location>
</feature>
<name>A0ABS7E7S8_9GAMM</name>
<comment type="caution">
    <text evidence="2">The sequence shown here is derived from an EMBL/GenBank/DDBJ whole genome shotgun (WGS) entry which is preliminary data.</text>
</comment>
<dbReference type="Pfam" id="PF13723">
    <property type="entry name" value="Ketoacyl-synt_2"/>
    <property type="match status" value="1"/>
</dbReference>
<proteinExistence type="predicted"/>
<dbReference type="Proteomes" id="UP001195963">
    <property type="component" value="Unassembled WGS sequence"/>
</dbReference>
<gene>
    <name evidence="2" type="ORF">K0625_18785</name>
</gene>
<reference evidence="2 3" key="1">
    <citation type="submission" date="2021-07" db="EMBL/GenBank/DDBJ databases">
        <title>Shewanella sp. nov, isolated from SCS.</title>
        <authorList>
            <person name="Cao W.R."/>
        </authorList>
    </citation>
    <scope>NUCLEOTIDE SEQUENCE [LARGE SCALE GENOMIC DNA]</scope>
    <source>
        <strain evidence="2 3">NR704-98</strain>
    </source>
</reference>
<evidence type="ECO:0000313" key="2">
    <source>
        <dbReference type="EMBL" id="MBW8185690.1"/>
    </source>
</evidence>
<evidence type="ECO:0000313" key="3">
    <source>
        <dbReference type="Proteomes" id="UP001195963"/>
    </source>
</evidence>
<evidence type="ECO:0000259" key="1">
    <source>
        <dbReference type="Pfam" id="PF13723"/>
    </source>
</evidence>
<sequence length="242" mass="26686">MQLTFNICSWGAWSPQYQQAEDWKHWLESAPLQEELPHSPKLAQVPAMQRRRYSKLTKMQLEAAFQCDAPNPCRSIFASRHGELNRTLGLLDNLVEQEPLSPTAFSQSVHNTASGIYSILKGDQSSSTSIAASEETLLQSFIEAYGQLHQDPAPLMLVFGDEPVPEIYSQFTDETGLPVSMAFVLSPINNESSNATLSISNCDNETLASTQALSYGALLHGLANQRAVSGALSNHLWKLSFE</sequence>
<keyword evidence="3" id="KW-1185">Reference proteome</keyword>
<dbReference type="RefSeq" id="WP_220111089.1">
    <property type="nucleotide sequence ID" value="NZ_JAHZST010000016.1"/>
</dbReference>
<organism evidence="2 3">
    <name type="scientific">Shewanella nanhaiensis</name>
    <dbReference type="NCBI Taxonomy" id="2864872"/>
    <lineage>
        <taxon>Bacteria</taxon>
        <taxon>Pseudomonadati</taxon>
        <taxon>Pseudomonadota</taxon>
        <taxon>Gammaproteobacteria</taxon>
        <taxon>Alteromonadales</taxon>
        <taxon>Shewanellaceae</taxon>
        <taxon>Shewanella</taxon>
    </lineage>
</organism>